<name>A0A1Y6K9H7_9CHLR</name>
<protein>
    <recommendedName>
        <fullName evidence="4">Glycosyltransferase RgtA/B/C/D-like domain-containing protein</fullName>
    </recommendedName>
</protein>
<feature type="transmembrane region" description="Helical" evidence="1">
    <location>
        <begin position="173"/>
        <end position="192"/>
    </location>
</feature>
<dbReference type="AlphaFoldDB" id="A0A1Y6K9H7"/>
<organism evidence="2 3">
    <name type="scientific">Candidatus Brevifilum fermentans</name>
    <dbReference type="NCBI Taxonomy" id="1986204"/>
    <lineage>
        <taxon>Bacteria</taxon>
        <taxon>Bacillati</taxon>
        <taxon>Chloroflexota</taxon>
        <taxon>Anaerolineae</taxon>
        <taxon>Anaerolineales</taxon>
        <taxon>Anaerolineaceae</taxon>
        <taxon>Candidatus Brevifilum</taxon>
    </lineage>
</organism>
<evidence type="ECO:0000313" key="3">
    <source>
        <dbReference type="Proteomes" id="UP000195514"/>
    </source>
</evidence>
<dbReference type="OrthoDB" id="144271at2"/>
<evidence type="ECO:0008006" key="4">
    <source>
        <dbReference type="Google" id="ProtNLM"/>
    </source>
</evidence>
<keyword evidence="1" id="KW-1133">Transmembrane helix</keyword>
<feature type="transmembrane region" description="Helical" evidence="1">
    <location>
        <begin position="89"/>
        <end position="107"/>
    </location>
</feature>
<dbReference type="InterPro" id="IPR046671">
    <property type="entry name" value="DUF6541"/>
</dbReference>
<feature type="transmembrane region" description="Helical" evidence="1">
    <location>
        <begin position="273"/>
        <end position="291"/>
    </location>
</feature>
<accession>A0A1Y6K9H7</accession>
<feature type="transmembrane region" description="Helical" evidence="1">
    <location>
        <begin position="409"/>
        <end position="429"/>
    </location>
</feature>
<reference evidence="3" key="1">
    <citation type="submission" date="2017-05" db="EMBL/GenBank/DDBJ databases">
        <authorList>
            <person name="Kirkegaard R."/>
            <person name="Mcilroy J S."/>
        </authorList>
    </citation>
    <scope>NUCLEOTIDE SEQUENCE [LARGE SCALE GENOMIC DNA]</scope>
</reference>
<feature type="transmembrane region" description="Helical" evidence="1">
    <location>
        <begin position="225"/>
        <end position="244"/>
    </location>
</feature>
<feature type="transmembrane region" description="Helical" evidence="1">
    <location>
        <begin position="441"/>
        <end position="459"/>
    </location>
</feature>
<keyword evidence="1" id="KW-0472">Membrane</keyword>
<evidence type="ECO:0000313" key="2">
    <source>
        <dbReference type="EMBL" id="SMX55239.1"/>
    </source>
</evidence>
<sequence>MSILACVCLLLPGMVWWAWLGERQEDPILSFVQAVGISLAMIPLLALAGFVTGLRFSIALIVILLLACLLLVVDGLIRHGFWLPRRYRLHLVIGLAVFGSVLAWRLYQARDLLLPNWVDSQHHFLIIKTILESGGVPQDLMPYLPMPFYYHFGNHAVTALFTALSNLPIGQAMLILGQVLNAAVGLSVYALGKTLWRNWRPALAAALLVSFATRMPAYYLSWGRYTLLTGLVLLPLAMGQAINLVRGKQRWVSALSMALLTAGLLLTHYFAALLLAVFIVLLALGTLLLSLRHLPKVWVGASAALNSALAGVLLAAPWLWRVAQYSLSNPGIDARWPESIETIFTGGNVDYIWKLLGPTSNHWLLLPAGLGLLFALCKRHTLSFGLWSLTLALMALPWGLTLSPFRSDHFAIVLFIPITLLAGGLFWWCTRQAGRLLKQRWVGTLLLVLLVLGWCAWGISDAQDVANPTTVLVTEADMAALDWITENTPPEARFFINTTYWQEGVYRGVDGGGWLLPYTGRWSLVPTIFYGFSPDKDWIGEVRSWGEAASQVSTCSDDFWNLVGEAGLNWVYLRKGVGNLQPEGLEACPGVEEVYEDGGVYIYKLPIE</sequence>
<dbReference type="KEGG" id="abat:CFX1CAM_2174"/>
<keyword evidence="1" id="KW-0812">Transmembrane</keyword>
<dbReference type="RefSeq" id="WP_157891865.1">
    <property type="nucleotide sequence ID" value="NZ_LT859958.1"/>
</dbReference>
<proteinExistence type="predicted"/>
<dbReference type="EMBL" id="LT859958">
    <property type="protein sequence ID" value="SMX55239.1"/>
    <property type="molecule type" value="Genomic_DNA"/>
</dbReference>
<feature type="transmembrane region" description="Helical" evidence="1">
    <location>
        <begin position="298"/>
        <end position="320"/>
    </location>
</feature>
<dbReference type="Pfam" id="PF20176">
    <property type="entry name" value="DUF6541"/>
    <property type="match status" value="1"/>
</dbReference>
<keyword evidence="3" id="KW-1185">Reference proteome</keyword>
<feature type="transmembrane region" description="Helical" evidence="1">
    <location>
        <begin position="384"/>
        <end position="403"/>
    </location>
</feature>
<gene>
    <name evidence="2" type="ORF">CFX1CAM_2174</name>
</gene>
<dbReference type="Proteomes" id="UP000195514">
    <property type="component" value="Chromosome I"/>
</dbReference>
<evidence type="ECO:0000256" key="1">
    <source>
        <dbReference type="SAM" id="Phobius"/>
    </source>
</evidence>
<feature type="transmembrane region" description="Helical" evidence="1">
    <location>
        <begin position="58"/>
        <end position="77"/>
    </location>
</feature>
<feature type="transmembrane region" description="Helical" evidence="1">
    <location>
        <begin position="30"/>
        <end position="51"/>
    </location>
</feature>
<feature type="transmembrane region" description="Helical" evidence="1">
    <location>
        <begin position="360"/>
        <end position="377"/>
    </location>
</feature>